<evidence type="ECO:0000256" key="1">
    <source>
        <dbReference type="SAM" id="Phobius"/>
    </source>
</evidence>
<comment type="caution">
    <text evidence="2">The sequence shown here is derived from an EMBL/GenBank/DDBJ whole genome shotgun (WGS) entry which is preliminary data.</text>
</comment>
<keyword evidence="1" id="KW-1133">Transmembrane helix</keyword>
<sequence>MTTALKKYHKLEGMGLWSGAVEEQRREVVVSFGDATLVIMDSRSMHVLSHWSLAAIERLNPGKRPALFSPDGDASEVLELDEDLLIDALKELHAALAPPKGLIERLRVPIMGALSLLVLGLGAFLLPPALVDHTASVVPMAKRTEIAERLLAELRQTGATQCQSSLGTNALGILQRRLFDAPARLVILRDLSLEAPRIQHLPGRLFVVDARLVDQAESVEALAGALVLAGARAAADDPLRPLLRHAGVFSTFRLLTSGELRPNAIRGYARAVLNAPVAVPDIAAIQARFERLELSPGPLLANATPLDPALGQISDQLRADMDTLTQSPRGALLNDGQWVSLLNICDS</sequence>
<evidence type="ECO:0000313" key="2">
    <source>
        <dbReference type="EMBL" id="MDD7969766.1"/>
    </source>
</evidence>
<gene>
    <name evidence="2" type="ORF">PUT78_01525</name>
</gene>
<reference evidence="2" key="1">
    <citation type="submission" date="2023-02" db="EMBL/GenBank/DDBJ databases">
        <title>Description of Roseinatronobacter alkalisoli sp. nov., an alkaliphilic bacerium isolated from soda soil.</title>
        <authorList>
            <person name="Wei W."/>
        </authorList>
    </citation>
    <scope>NUCLEOTIDE SEQUENCE</scope>
    <source>
        <strain evidence="2">HJB301</strain>
    </source>
</reference>
<keyword evidence="1" id="KW-0812">Transmembrane</keyword>
<dbReference type="EMBL" id="JAQZSM010000001">
    <property type="protein sequence ID" value="MDD7969766.1"/>
    <property type="molecule type" value="Genomic_DNA"/>
</dbReference>
<feature type="transmembrane region" description="Helical" evidence="1">
    <location>
        <begin position="110"/>
        <end position="130"/>
    </location>
</feature>
<keyword evidence="3" id="KW-1185">Reference proteome</keyword>
<name>A0ABT5T5S8_9RHOB</name>
<dbReference type="RefSeq" id="WP_274350260.1">
    <property type="nucleotide sequence ID" value="NZ_JAQZSM010000001.1"/>
</dbReference>
<accession>A0ABT5T5S8</accession>
<evidence type="ECO:0008006" key="4">
    <source>
        <dbReference type="Google" id="ProtNLM"/>
    </source>
</evidence>
<protein>
    <recommendedName>
        <fullName evidence="4">GspL cytoplasmic actin-ATPase-like domain-containing protein</fullName>
    </recommendedName>
</protein>
<organism evidence="2 3">
    <name type="scientific">Roseinatronobacter alkalisoli</name>
    <dbReference type="NCBI Taxonomy" id="3028235"/>
    <lineage>
        <taxon>Bacteria</taxon>
        <taxon>Pseudomonadati</taxon>
        <taxon>Pseudomonadota</taxon>
        <taxon>Alphaproteobacteria</taxon>
        <taxon>Rhodobacterales</taxon>
        <taxon>Paracoccaceae</taxon>
        <taxon>Roseinatronobacter</taxon>
    </lineage>
</organism>
<keyword evidence="1" id="KW-0472">Membrane</keyword>
<evidence type="ECO:0000313" key="3">
    <source>
        <dbReference type="Proteomes" id="UP001431784"/>
    </source>
</evidence>
<proteinExistence type="predicted"/>
<dbReference type="Proteomes" id="UP001431784">
    <property type="component" value="Unassembled WGS sequence"/>
</dbReference>